<name>A0AA43Y7R3_CLOBO</name>
<organism evidence="1 2">
    <name type="scientific">Clostridium botulinum</name>
    <dbReference type="NCBI Taxonomy" id="1491"/>
    <lineage>
        <taxon>Bacteria</taxon>
        <taxon>Bacillati</taxon>
        <taxon>Bacillota</taxon>
        <taxon>Clostridia</taxon>
        <taxon>Eubacteriales</taxon>
        <taxon>Clostridiaceae</taxon>
        <taxon>Clostridium</taxon>
    </lineage>
</organism>
<protein>
    <submittedName>
        <fullName evidence="1">Acetyltransferase</fullName>
    </submittedName>
</protein>
<reference evidence="1 2" key="1">
    <citation type="submission" date="2019-04" db="EMBL/GenBank/DDBJ databases">
        <title>Genome sequencing of Clostridium botulinum Groups I-IV and Clostridium butyricum.</title>
        <authorList>
            <person name="Brunt J."/>
            <person name="Van Vliet A.H.M."/>
            <person name="Stringer S.C."/>
            <person name="Carter A.T."/>
            <person name="Peck M.W."/>
        </authorList>
    </citation>
    <scope>NUCLEOTIDE SEQUENCE [LARGE SCALE GENOMIC DNA]</scope>
    <source>
        <strain evidence="1 2">IFR 15/034</strain>
    </source>
</reference>
<accession>A0AA43Y7R3</accession>
<dbReference type="EMBL" id="SWRJ01000003">
    <property type="protein sequence ID" value="NFI21843.1"/>
    <property type="molecule type" value="Genomic_DNA"/>
</dbReference>
<sequence length="49" mass="5963">MKAIADNKKHIIEFKHIAGQDMIEEIKQLFLFYDIEPYVHNPIERTRFM</sequence>
<dbReference type="AlphaFoldDB" id="A0AA43Y7R3"/>
<gene>
    <name evidence="1" type="ORF">FC964_10675</name>
</gene>
<dbReference type="Proteomes" id="UP000482543">
    <property type="component" value="Unassembled WGS sequence"/>
</dbReference>
<evidence type="ECO:0000313" key="2">
    <source>
        <dbReference type="Proteomes" id="UP000482543"/>
    </source>
</evidence>
<comment type="caution">
    <text evidence="1">The sequence shown here is derived from an EMBL/GenBank/DDBJ whole genome shotgun (WGS) entry which is preliminary data.</text>
</comment>
<evidence type="ECO:0000313" key="1">
    <source>
        <dbReference type="EMBL" id="NFI21843.1"/>
    </source>
</evidence>
<proteinExistence type="predicted"/>